<gene>
    <name evidence="1" type="ORF">GCM10009827_060840</name>
</gene>
<dbReference type="Proteomes" id="UP001501470">
    <property type="component" value="Unassembled WGS sequence"/>
</dbReference>
<keyword evidence="2" id="KW-1185">Reference proteome</keyword>
<evidence type="ECO:0000313" key="2">
    <source>
        <dbReference type="Proteomes" id="UP001501470"/>
    </source>
</evidence>
<dbReference type="Gene3D" id="6.10.140.2080">
    <property type="match status" value="1"/>
</dbReference>
<evidence type="ECO:0000313" key="1">
    <source>
        <dbReference type="EMBL" id="GAA1534531.1"/>
    </source>
</evidence>
<sequence length="105" mass="11346">MGEPSSNFLTRTVEWLRAGYPSGVPRQDYVALLGLLRRKLTDDEIHRIARALAGESQRTADPVSTADIESMINDSVLQTASAEDVARVSARLAAVGWPLADPPAD</sequence>
<dbReference type="Pfam" id="PF11829">
    <property type="entry name" value="DUF3349"/>
    <property type="match status" value="1"/>
</dbReference>
<reference evidence="2" key="1">
    <citation type="journal article" date="2019" name="Int. J. Syst. Evol. Microbiol.">
        <title>The Global Catalogue of Microorganisms (GCM) 10K type strain sequencing project: providing services to taxonomists for standard genome sequencing and annotation.</title>
        <authorList>
            <consortium name="The Broad Institute Genomics Platform"/>
            <consortium name="The Broad Institute Genome Sequencing Center for Infectious Disease"/>
            <person name="Wu L."/>
            <person name="Ma J."/>
        </authorList>
    </citation>
    <scope>NUCLEOTIDE SEQUENCE [LARGE SCALE GENOMIC DNA]</scope>
    <source>
        <strain evidence="2">JCM 15933</strain>
    </source>
</reference>
<comment type="caution">
    <text evidence="1">The sequence shown here is derived from an EMBL/GenBank/DDBJ whole genome shotgun (WGS) entry which is preliminary data.</text>
</comment>
<dbReference type="EMBL" id="BAAAQD010000013">
    <property type="protein sequence ID" value="GAA1534531.1"/>
    <property type="molecule type" value="Genomic_DNA"/>
</dbReference>
<proteinExistence type="predicted"/>
<name>A0ABP4M194_9ACTN</name>
<dbReference type="Gene3D" id="1.10.10.2390">
    <property type="match status" value="1"/>
</dbReference>
<accession>A0ABP4M194</accession>
<dbReference type="RefSeq" id="WP_344505742.1">
    <property type="nucleotide sequence ID" value="NZ_BAAAQD010000013.1"/>
</dbReference>
<protein>
    <submittedName>
        <fullName evidence="1">DUF3349 domain-containing protein</fullName>
    </submittedName>
</protein>
<dbReference type="InterPro" id="IPR021784">
    <property type="entry name" value="DUF3349"/>
</dbReference>
<organism evidence="1 2">
    <name type="scientific">Dactylosporangium maewongense</name>
    <dbReference type="NCBI Taxonomy" id="634393"/>
    <lineage>
        <taxon>Bacteria</taxon>
        <taxon>Bacillati</taxon>
        <taxon>Actinomycetota</taxon>
        <taxon>Actinomycetes</taxon>
        <taxon>Micromonosporales</taxon>
        <taxon>Micromonosporaceae</taxon>
        <taxon>Dactylosporangium</taxon>
    </lineage>
</organism>